<feature type="domain" description="RecX third three-helical" evidence="8">
    <location>
        <begin position="130"/>
        <end position="174"/>
    </location>
</feature>
<name>A0ABZ2J6Y3_9CHLR</name>
<dbReference type="InterPro" id="IPR053925">
    <property type="entry name" value="RecX_HTH_3rd"/>
</dbReference>
<gene>
    <name evidence="5" type="primary">recX</name>
    <name evidence="10" type="ORF">V8247_03480</name>
</gene>
<feature type="domain" description="RecX first three-helical" evidence="9">
    <location>
        <begin position="38"/>
        <end position="77"/>
    </location>
</feature>
<keyword evidence="4 5" id="KW-0963">Cytoplasm</keyword>
<dbReference type="EMBL" id="CP146612">
    <property type="protein sequence ID" value="WWX26038.1"/>
    <property type="molecule type" value="Genomic_DNA"/>
</dbReference>
<comment type="subcellular location">
    <subcellularLocation>
        <location evidence="1 5">Cytoplasm</location>
    </subcellularLocation>
</comment>
<dbReference type="RefSeq" id="WP_338738802.1">
    <property type="nucleotide sequence ID" value="NZ_CP146612.1"/>
</dbReference>
<dbReference type="PANTHER" id="PTHR33602">
    <property type="entry name" value="REGULATORY PROTEIN RECX FAMILY PROTEIN"/>
    <property type="match status" value="1"/>
</dbReference>
<dbReference type="InterPro" id="IPR053924">
    <property type="entry name" value="RecX_HTH_2nd"/>
</dbReference>
<evidence type="ECO:0000313" key="10">
    <source>
        <dbReference type="EMBL" id="WWX26038.1"/>
    </source>
</evidence>
<dbReference type="Proteomes" id="UP001375370">
    <property type="component" value="Chromosome"/>
</dbReference>
<organism evidence="10 11">
    <name type="scientific">Candidatus Dehalogenimonas loeffleri</name>
    <dbReference type="NCBI Taxonomy" id="3127115"/>
    <lineage>
        <taxon>Bacteria</taxon>
        <taxon>Bacillati</taxon>
        <taxon>Chloroflexota</taxon>
        <taxon>Dehalococcoidia</taxon>
        <taxon>Dehalococcoidales</taxon>
        <taxon>Dehalococcoidaceae</taxon>
        <taxon>Dehalogenimonas</taxon>
    </lineage>
</organism>
<keyword evidence="11" id="KW-1185">Reference proteome</keyword>
<dbReference type="HAMAP" id="MF_01114">
    <property type="entry name" value="RecX"/>
    <property type="match status" value="1"/>
</dbReference>
<evidence type="ECO:0000256" key="5">
    <source>
        <dbReference type="HAMAP-Rule" id="MF_01114"/>
    </source>
</evidence>
<dbReference type="InterPro" id="IPR053926">
    <property type="entry name" value="RecX_HTH_1st"/>
</dbReference>
<accession>A0ABZ2J6Y3</accession>
<evidence type="ECO:0000256" key="3">
    <source>
        <dbReference type="ARBA" id="ARBA00018111"/>
    </source>
</evidence>
<comment type="function">
    <text evidence="5">Modulates RecA activity.</text>
</comment>
<proteinExistence type="inferred from homology"/>
<reference evidence="10 11" key="1">
    <citation type="submission" date="2024-03" db="EMBL/GenBank/DDBJ databases">
        <title>A Dehalogenimonas Isolated from Estuarine Sediments Dihaloeliminates Chlorinated Alkanes.</title>
        <authorList>
            <person name="Yang Y."/>
            <person name="Wang H."/>
        </authorList>
    </citation>
    <scope>NUCLEOTIDE SEQUENCE [LARGE SCALE GENOMIC DNA]</scope>
    <source>
        <strain evidence="10 11">W</strain>
    </source>
</reference>
<evidence type="ECO:0000259" key="7">
    <source>
        <dbReference type="Pfam" id="PF02631"/>
    </source>
</evidence>
<feature type="domain" description="RecX second three-helical" evidence="7">
    <location>
        <begin position="84"/>
        <end position="124"/>
    </location>
</feature>
<comment type="similarity">
    <text evidence="2 5">Belongs to the RecX family.</text>
</comment>
<evidence type="ECO:0000256" key="6">
    <source>
        <dbReference type="SAM" id="MobiDB-lite"/>
    </source>
</evidence>
<evidence type="ECO:0000259" key="9">
    <source>
        <dbReference type="Pfam" id="PF21982"/>
    </source>
</evidence>
<sequence>MPKRQTGARPLADGAEDNINSPAGESGQRAKSETDNACFQAAVRLLAHRARTETEMRQRLTRKKFEPETVDRVIDRLKQSGLIDDAAFARAWSDSRSFASPRSTYVIKQELRLKGIPVDTAEAAVEDLDDAASAMKAAAGRAGRLANLPAEEAKQKLADFLRRRGFGWELTRQTLEQLESEGLLGQVDTTEGTP</sequence>
<evidence type="ECO:0000313" key="11">
    <source>
        <dbReference type="Proteomes" id="UP001375370"/>
    </source>
</evidence>
<evidence type="ECO:0000256" key="4">
    <source>
        <dbReference type="ARBA" id="ARBA00022490"/>
    </source>
</evidence>
<dbReference type="Gene3D" id="1.10.10.10">
    <property type="entry name" value="Winged helix-like DNA-binding domain superfamily/Winged helix DNA-binding domain"/>
    <property type="match status" value="3"/>
</dbReference>
<protein>
    <recommendedName>
        <fullName evidence="3 5">Regulatory protein RecX</fullName>
    </recommendedName>
</protein>
<dbReference type="InterPro" id="IPR003783">
    <property type="entry name" value="Regulatory_RecX"/>
</dbReference>
<dbReference type="PANTHER" id="PTHR33602:SF1">
    <property type="entry name" value="REGULATORY PROTEIN RECX FAMILY PROTEIN"/>
    <property type="match status" value="1"/>
</dbReference>
<dbReference type="Pfam" id="PF21982">
    <property type="entry name" value="RecX_HTH1"/>
    <property type="match status" value="1"/>
</dbReference>
<evidence type="ECO:0000256" key="1">
    <source>
        <dbReference type="ARBA" id="ARBA00004496"/>
    </source>
</evidence>
<dbReference type="InterPro" id="IPR036388">
    <property type="entry name" value="WH-like_DNA-bd_sf"/>
</dbReference>
<dbReference type="Pfam" id="PF02631">
    <property type="entry name" value="RecX_HTH2"/>
    <property type="match status" value="1"/>
</dbReference>
<evidence type="ECO:0000256" key="2">
    <source>
        <dbReference type="ARBA" id="ARBA00009695"/>
    </source>
</evidence>
<dbReference type="Pfam" id="PF21981">
    <property type="entry name" value="RecX_HTH3"/>
    <property type="match status" value="1"/>
</dbReference>
<evidence type="ECO:0000259" key="8">
    <source>
        <dbReference type="Pfam" id="PF21981"/>
    </source>
</evidence>
<feature type="region of interest" description="Disordered" evidence="6">
    <location>
        <begin position="1"/>
        <end position="34"/>
    </location>
</feature>